<comment type="caution">
    <text evidence="1">The sequence shown here is derived from an EMBL/GenBank/DDBJ whole genome shotgun (WGS) entry which is preliminary data.</text>
</comment>
<dbReference type="EMBL" id="CAJJDN010000123">
    <property type="protein sequence ID" value="CAD8119957.1"/>
    <property type="molecule type" value="Genomic_DNA"/>
</dbReference>
<dbReference type="Proteomes" id="UP000692954">
    <property type="component" value="Unassembled WGS sequence"/>
</dbReference>
<evidence type="ECO:0000313" key="1">
    <source>
        <dbReference type="EMBL" id="CAD8119957.1"/>
    </source>
</evidence>
<sequence>MSITHEQLRKYSYNRWKNSSQPIQEITQKRKQSDPEIAQLHNEIPVQFEKSNTQIHLSLEQPIEDQMIASDLIQITNQFDPNQAISKTSNLNKSEKNKIFQPLLNNNPFHQSIKISNQKGNNFTIQEQFNIRIDPKLQTKINKSIQKNEDSIKQTNQQVLPNQHLFLQTNQISQYIEISQQVDEQNEFKEEAQKFQFQELLESNKQMQIQSEFLSSKPKNEDQEQQFPQIVQMDIDFNKDEYLKIIYDYIEFIKMTEYTDVQLIENEILKQQHITSQKQFMLRIEPLIINMLFEEIPNNPFQKQSDLQNQSIDYADFYDKLKSYRTQLEQDLYVPNLSQFMHFQLSQQTLNFLQLKRQQIKWTPSLFKSLQRSRNVLITIFQIYNQIKQSDILLFDADIDAFKIQLKQIDFNEINIFQNLFRKYQTKTLKRLNDLKQINQKIQKNKSIMILSQTEHQNMNQLFQTQLEEFRYQLKENQNESPIEFRQAMSLIKQFNNIQSLYIQIKQLEKNFEKDNKYYVPIEFQSEKEMMKIFDLMYINLKHEILKTKKLITLPIGKFSWEHQIQEEEEALKTIKNRFCLLKQFYEQSIQKYKTEYQFIRQLKKGQITISENINSLEQYLYFKQNIYNKSISMFSYPKIHFQQIAISTLIYRDLFVQTNNKIVAIQQLNKYQFIEELQLILSDQNYPDVKQRLMEMKNKLNYLKFSKLIQDEIELLLSYINKALCYFPYDLMNIFIKTKTYEEIELELGDIEQFEALENSNMQTQSQELFEIFKTFFESKIQHQFDEIFIQLYEMSKDQHSDWNPIKLGKRIDLLYEYKRQDLEDNPYIKKELIDQIIDYPDLRYLFQEGRLLFIQLRELIEEEKEFEKNNQKILTLIQDFEAPEGLDFALIDLKPLLNFHKNLKKIDKYMQLKNEIINLGLILQQEYSYYLLSCQNKIKKLFDCFELKINSLDKQILDNILFKPINQNVKIPIYELHTYFNFCYTDFQSIKIQRFANNKQRNIILFTNKPNENYDEDIDIVLQVHNIGIYVDQQLSFQCE</sequence>
<organism evidence="1 2">
    <name type="scientific">Paramecium sonneborni</name>
    <dbReference type="NCBI Taxonomy" id="65129"/>
    <lineage>
        <taxon>Eukaryota</taxon>
        <taxon>Sar</taxon>
        <taxon>Alveolata</taxon>
        <taxon>Ciliophora</taxon>
        <taxon>Intramacronucleata</taxon>
        <taxon>Oligohymenophorea</taxon>
        <taxon>Peniculida</taxon>
        <taxon>Parameciidae</taxon>
        <taxon>Paramecium</taxon>
    </lineage>
</organism>
<protein>
    <submittedName>
        <fullName evidence="1">Uncharacterized protein</fullName>
    </submittedName>
</protein>
<keyword evidence="2" id="KW-1185">Reference proteome</keyword>
<proteinExistence type="predicted"/>
<dbReference type="AlphaFoldDB" id="A0A8S1QYG3"/>
<evidence type="ECO:0000313" key="2">
    <source>
        <dbReference type="Proteomes" id="UP000692954"/>
    </source>
</evidence>
<dbReference type="OrthoDB" id="296151at2759"/>
<accession>A0A8S1QYG3</accession>
<reference evidence="1" key="1">
    <citation type="submission" date="2021-01" db="EMBL/GenBank/DDBJ databases">
        <authorList>
            <consortium name="Genoscope - CEA"/>
            <person name="William W."/>
        </authorList>
    </citation>
    <scope>NUCLEOTIDE SEQUENCE</scope>
</reference>
<name>A0A8S1QYG3_9CILI</name>
<gene>
    <name evidence="1" type="ORF">PSON_ATCC_30995.1.T1230134</name>
</gene>